<dbReference type="GO" id="GO:0005737">
    <property type="term" value="C:cytoplasm"/>
    <property type="evidence" value="ECO:0007669"/>
    <property type="project" value="TreeGrafter"/>
</dbReference>
<dbReference type="FunFam" id="3.40.1390.30:FF:000001">
    <property type="entry name" value="GTP cyclohydrolase 1 type 2"/>
    <property type="match status" value="1"/>
</dbReference>
<dbReference type="NCBIfam" id="TIGR00486">
    <property type="entry name" value="YbgI_SA1388"/>
    <property type="match status" value="1"/>
</dbReference>
<evidence type="ECO:0000256" key="4">
    <source>
        <dbReference type="ARBA" id="ARBA00022723"/>
    </source>
</evidence>
<sequence>MKYTNNHILEFLEEWAPQSTKLEYDNVGLLVGDHNQHVSKILACLDVTEDVADEAAAAGADLVIAHHPLIFKKLSRITRSDMTGSLIYKLIRNDISLIAAHTNLDAAPGGVSHVMAERLGLQGVQFLKEEIPAGDEGNASVGQNRQPAGFGAIGSFPEPVSIEDFLSLVSEKLNCGGIRYSGSPEYIRKVAVCGGAGSFLAGEALRQQADAFVTSDLKYHDFFTETGSFLLVDAGHYETEVPIVGTLCDRLQERFPGIGVLETKVNTNPVSYFLNNKPSKQQ</sequence>
<organism evidence="6 7">
    <name type="scientific">Natronogracilivirga saccharolytica</name>
    <dbReference type="NCBI Taxonomy" id="2812953"/>
    <lineage>
        <taxon>Bacteria</taxon>
        <taxon>Pseudomonadati</taxon>
        <taxon>Balneolota</taxon>
        <taxon>Balneolia</taxon>
        <taxon>Balneolales</taxon>
        <taxon>Cyclonatronaceae</taxon>
        <taxon>Natronogracilivirga</taxon>
    </lineage>
</organism>
<feature type="binding site" evidence="5">
    <location>
        <position position="66"/>
    </location>
    <ligand>
        <name>a divalent metal cation</name>
        <dbReference type="ChEBI" id="CHEBI:60240"/>
        <label>1</label>
    </ligand>
</feature>
<dbReference type="PANTHER" id="PTHR13799">
    <property type="entry name" value="NGG1 INTERACTING FACTOR 3"/>
    <property type="match status" value="1"/>
</dbReference>
<keyword evidence="7" id="KW-1185">Reference proteome</keyword>
<dbReference type="AlphaFoldDB" id="A0A8J7SA47"/>
<dbReference type="Proteomes" id="UP000673975">
    <property type="component" value="Unassembled WGS sequence"/>
</dbReference>
<comment type="subunit">
    <text evidence="2">Homohexamer.</text>
</comment>
<gene>
    <name evidence="6" type="ORF">NATSA_09270</name>
</gene>
<evidence type="ECO:0000256" key="1">
    <source>
        <dbReference type="ARBA" id="ARBA00006964"/>
    </source>
</evidence>
<name>A0A8J7SA47_9BACT</name>
<dbReference type="GO" id="GO:0046872">
    <property type="term" value="F:metal ion binding"/>
    <property type="evidence" value="ECO:0007669"/>
    <property type="project" value="UniProtKB-KW"/>
</dbReference>
<evidence type="ECO:0000313" key="6">
    <source>
        <dbReference type="EMBL" id="MBP3192851.1"/>
    </source>
</evidence>
<feature type="binding site" evidence="5">
    <location>
        <position position="105"/>
    </location>
    <ligand>
        <name>a divalent metal cation</name>
        <dbReference type="ChEBI" id="CHEBI:60240"/>
        <label>1</label>
    </ligand>
</feature>
<dbReference type="SUPFAM" id="SSF102705">
    <property type="entry name" value="NIF3 (NGG1p interacting factor 3)-like"/>
    <property type="match status" value="1"/>
</dbReference>
<reference evidence="6" key="1">
    <citation type="submission" date="2021-02" db="EMBL/GenBank/DDBJ databases">
        <title>Natronogracilivirga saccharolytica gen. nov. sp. nov. a new anaerobic, haloalkiliphilic carbohydrate-fermenting bacterium from soda lake and proposing of Cyclonatronumiaceae fam. nov. in the phylum Balneolaeota.</title>
        <authorList>
            <person name="Zhilina T.N."/>
            <person name="Sorokin D.Y."/>
            <person name="Zavarzina D.G."/>
            <person name="Toshchakov S.V."/>
            <person name="Kublanov I.V."/>
        </authorList>
    </citation>
    <scope>NUCLEOTIDE SEQUENCE</scope>
    <source>
        <strain evidence="6">Z-1702</strain>
    </source>
</reference>
<evidence type="ECO:0000256" key="5">
    <source>
        <dbReference type="PIRSR" id="PIRSR602678-1"/>
    </source>
</evidence>
<dbReference type="RefSeq" id="WP_210511951.1">
    <property type="nucleotide sequence ID" value="NZ_JAFIDN010000006.1"/>
</dbReference>
<comment type="caution">
    <text evidence="6">The sequence shown here is derived from an EMBL/GenBank/DDBJ whole genome shotgun (WGS) entry which is preliminary data.</text>
</comment>
<feature type="binding site" evidence="5">
    <location>
        <position position="236"/>
    </location>
    <ligand>
        <name>a divalent metal cation</name>
        <dbReference type="ChEBI" id="CHEBI:60240"/>
        <label>1</label>
    </ligand>
</feature>
<dbReference type="EMBL" id="JAFIDN010000006">
    <property type="protein sequence ID" value="MBP3192851.1"/>
    <property type="molecule type" value="Genomic_DNA"/>
</dbReference>
<feature type="binding site" evidence="5">
    <location>
        <position position="240"/>
    </location>
    <ligand>
        <name>a divalent metal cation</name>
        <dbReference type="ChEBI" id="CHEBI:60240"/>
        <label>1</label>
    </ligand>
</feature>
<evidence type="ECO:0000256" key="3">
    <source>
        <dbReference type="ARBA" id="ARBA00022112"/>
    </source>
</evidence>
<accession>A0A8J7SA47</accession>
<comment type="similarity">
    <text evidence="1">Belongs to the GTP cyclohydrolase I type 2/NIF3 family.</text>
</comment>
<feature type="binding site" evidence="5">
    <location>
        <position position="67"/>
    </location>
    <ligand>
        <name>a divalent metal cation</name>
        <dbReference type="ChEBI" id="CHEBI:60240"/>
        <label>1</label>
    </ligand>
</feature>
<dbReference type="Pfam" id="PF01784">
    <property type="entry name" value="DUF34_NIF3"/>
    <property type="match status" value="1"/>
</dbReference>
<dbReference type="PANTHER" id="PTHR13799:SF14">
    <property type="entry name" value="GTP CYCLOHYDROLASE 1 TYPE 2 HOMOLOG"/>
    <property type="match status" value="1"/>
</dbReference>
<dbReference type="InterPro" id="IPR002678">
    <property type="entry name" value="DUF34/NIF3"/>
</dbReference>
<keyword evidence="4 5" id="KW-0479">Metal-binding</keyword>
<evidence type="ECO:0000313" key="7">
    <source>
        <dbReference type="Proteomes" id="UP000673975"/>
    </source>
</evidence>
<dbReference type="InterPro" id="IPR036069">
    <property type="entry name" value="DUF34/NIF3_sf"/>
</dbReference>
<dbReference type="Gene3D" id="3.40.1390.30">
    <property type="entry name" value="NIF3 (NGG1p interacting factor 3)-like"/>
    <property type="match status" value="2"/>
</dbReference>
<protein>
    <recommendedName>
        <fullName evidence="3">GTP cyclohydrolase 1 type 2 homolog</fullName>
    </recommendedName>
</protein>
<evidence type="ECO:0000256" key="2">
    <source>
        <dbReference type="ARBA" id="ARBA00011643"/>
    </source>
</evidence>
<proteinExistence type="inferred from homology"/>